<evidence type="ECO:0000256" key="3">
    <source>
        <dbReference type="PROSITE-ProRule" id="PRU00221"/>
    </source>
</evidence>
<dbReference type="GO" id="GO:1990234">
    <property type="term" value="C:transferase complex"/>
    <property type="evidence" value="ECO:0007669"/>
    <property type="project" value="UniProtKB-ARBA"/>
</dbReference>
<accession>A0A0B7G3P3</accession>
<evidence type="ECO:0000256" key="1">
    <source>
        <dbReference type="ARBA" id="ARBA00022574"/>
    </source>
</evidence>
<dbReference type="AlphaFoldDB" id="A0A0B7G3P3"/>
<dbReference type="SUPFAM" id="SSF50978">
    <property type="entry name" value="WD40 repeat-like"/>
    <property type="match status" value="1"/>
</dbReference>
<evidence type="ECO:0000256" key="2">
    <source>
        <dbReference type="ARBA" id="ARBA00022737"/>
    </source>
</evidence>
<sequence>MEQNFILLAEPPQGHTTWAHSVLYSPNGGPVTSGSHDCTVRLWNACSSNVTFGTWEGRTMANYANPVSFSPGTTRVSSGSYGSYDQTIQIWCAKGTMRLLDSLQLNLGSGVITPVKYSPDGAFVASDSAEAVNVIRLWSSHHGPPTTFPRAHIRTVISATPTPCPYDNIVVNGSYDKTVRTWDVSDSLFGTGTSQFEGHQDWISSVAFSPEGILVASGTDDCTVLMRRIGEDTPVTKPTASHHNLVQPAGYSCVPDDLQIVPGTKGWIIQLWDTEWDLTSSPPSESGLHSITATSFSAASVCDPLKADQNSIHIWDPLEGRLKMESADKAQLRSGTFSFLTYTYCRKHDYRTVGQKIRGARSDCLRPL</sequence>
<dbReference type="Pfam" id="PF00400">
    <property type="entry name" value="WD40"/>
    <property type="match status" value="2"/>
</dbReference>
<dbReference type="PANTHER" id="PTHR22847:SF637">
    <property type="entry name" value="WD REPEAT DOMAIN 5B"/>
    <property type="match status" value="1"/>
</dbReference>
<dbReference type="InterPro" id="IPR001680">
    <property type="entry name" value="WD40_rpt"/>
</dbReference>
<dbReference type="InterPro" id="IPR036322">
    <property type="entry name" value="WD40_repeat_dom_sf"/>
</dbReference>
<dbReference type="EMBL" id="LN679178">
    <property type="protein sequence ID" value="CEL63062.1"/>
    <property type="molecule type" value="Genomic_DNA"/>
</dbReference>
<dbReference type="SMART" id="SM00320">
    <property type="entry name" value="WD40"/>
    <property type="match status" value="3"/>
</dbReference>
<keyword evidence="2" id="KW-0677">Repeat</keyword>
<dbReference type="STRING" id="1108050.A0A0B7G3P3"/>
<dbReference type="Gene3D" id="2.130.10.10">
    <property type="entry name" value="YVTN repeat-like/Quinoprotein amine dehydrogenase"/>
    <property type="match status" value="2"/>
</dbReference>
<dbReference type="InterPro" id="IPR015943">
    <property type="entry name" value="WD40/YVTN_repeat-like_dom_sf"/>
</dbReference>
<dbReference type="PRINTS" id="PR00320">
    <property type="entry name" value="GPROTEINBRPT"/>
</dbReference>
<feature type="repeat" description="WD" evidence="3">
    <location>
        <begin position="196"/>
        <end position="224"/>
    </location>
</feature>
<proteinExistence type="predicted"/>
<dbReference type="PROSITE" id="PS50294">
    <property type="entry name" value="WD_REPEATS_REGION"/>
    <property type="match status" value="1"/>
</dbReference>
<dbReference type="InterPro" id="IPR020472">
    <property type="entry name" value="WD40_PAC1"/>
</dbReference>
<dbReference type="PROSITE" id="PS50082">
    <property type="entry name" value="WD_REPEATS_2"/>
    <property type="match status" value="2"/>
</dbReference>
<dbReference type="PANTHER" id="PTHR22847">
    <property type="entry name" value="WD40 REPEAT PROTEIN"/>
    <property type="match status" value="1"/>
</dbReference>
<gene>
    <name evidence="4" type="ORF">RSOLAG1IB_10686</name>
</gene>
<dbReference type="Proteomes" id="UP000059188">
    <property type="component" value="Unassembled WGS sequence"/>
</dbReference>
<name>A0A0B7G3P3_THACB</name>
<keyword evidence="1 3" id="KW-0853">WD repeat</keyword>
<keyword evidence="5" id="KW-1185">Reference proteome</keyword>
<evidence type="ECO:0000313" key="4">
    <source>
        <dbReference type="EMBL" id="CEL63062.1"/>
    </source>
</evidence>
<evidence type="ECO:0000313" key="5">
    <source>
        <dbReference type="Proteomes" id="UP000059188"/>
    </source>
</evidence>
<protein>
    <submittedName>
        <fullName evidence="4">Uncharacterized protein</fullName>
    </submittedName>
</protein>
<feature type="repeat" description="WD" evidence="3">
    <location>
        <begin position="12"/>
        <end position="44"/>
    </location>
</feature>
<organism evidence="4 5">
    <name type="scientific">Thanatephorus cucumeris (strain AG1-IB / isolate 7/3/14)</name>
    <name type="common">Lettuce bottom rot fungus</name>
    <name type="synonym">Rhizoctonia solani</name>
    <dbReference type="NCBI Taxonomy" id="1108050"/>
    <lineage>
        <taxon>Eukaryota</taxon>
        <taxon>Fungi</taxon>
        <taxon>Dikarya</taxon>
        <taxon>Basidiomycota</taxon>
        <taxon>Agaricomycotina</taxon>
        <taxon>Agaricomycetes</taxon>
        <taxon>Cantharellales</taxon>
        <taxon>Ceratobasidiaceae</taxon>
        <taxon>Rhizoctonia</taxon>
        <taxon>Rhizoctonia solani AG-1</taxon>
    </lineage>
</organism>
<reference evidence="4 5" key="1">
    <citation type="submission" date="2014-11" db="EMBL/GenBank/DDBJ databases">
        <authorList>
            <person name="Wibberg Daniel"/>
        </authorList>
    </citation>
    <scope>NUCLEOTIDE SEQUENCE [LARGE SCALE GENOMIC DNA]</scope>
    <source>
        <strain evidence="4">Rhizoctonia solani AG1-IB 7/3/14</strain>
    </source>
</reference>